<dbReference type="AlphaFoldDB" id="A0A5N6L0H4"/>
<keyword evidence="4" id="KW-1185">Reference proteome</keyword>
<dbReference type="SMART" id="SM00256">
    <property type="entry name" value="FBOX"/>
    <property type="match status" value="1"/>
</dbReference>
<name>A0A5N6L0H4_9ROSI</name>
<reference evidence="3 4" key="1">
    <citation type="submission" date="2019-06" db="EMBL/GenBank/DDBJ databases">
        <title>A chromosomal-level reference genome of Carpinus fangiana (Coryloideae, Betulaceae).</title>
        <authorList>
            <person name="Yang X."/>
            <person name="Wang Z."/>
            <person name="Zhang L."/>
            <person name="Hao G."/>
            <person name="Liu J."/>
            <person name="Yang Y."/>
        </authorList>
    </citation>
    <scope>NUCLEOTIDE SEQUENCE [LARGE SCALE GENOMIC DNA]</scope>
    <source>
        <strain evidence="3">Cfa_2016G</strain>
        <tissue evidence="3">Leaf</tissue>
    </source>
</reference>
<gene>
    <name evidence="3" type="ORF">FH972_024948</name>
</gene>
<evidence type="ECO:0000313" key="4">
    <source>
        <dbReference type="Proteomes" id="UP000327013"/>
    </source>
</evidence>
<sequence length="394" mass="45178">MDPCEPLPENDRAAPFASSLPMELLVQIFAHLDTSDIVSMAQVCQRHRDLAQSILFKDIVIRYQSGLPTLDIHRATLLLRTLLRRPELALACKALRVEMMDVFEPFSNASPELRERSLGCSNRHIIDAFEPFTNAPPRPQLRDLDLATVHSGTMDFFKAISQISPQPPLLDDHDLDAARCLIRRIRPHALVSWITALQASTASAIIALILCCMTRLNRLHLTIDTNWDRDFITDLFIDLAFLKRKYFIFEDLREVKYHREIGRERGSGHPFHPLAPKTGEHWIFFQLENLMCFNTSIMEPHTGPNHVPTLGQILKDTPNLESLAYDFHYDRDNHDSRLANFESGEIGRALQYVKSSLRHLFLSCKCTWLLVEDEGLSNNMSRLSFSWAGIRQHT</sequence>
<dbReference type="Gene3D" id="1.20.1280.50">
    <property type="match status" value="1"/>
</dbReference>
<keyword evidence="1" id="KW-0472">Membrane</keyword>
<feature type="domain" description="F-box" evidence="2">
    <location>
        <begin position="14"/>
        <end position="59"/>
    </location>
</feature>
<protein>
    <recommendedName>
        <fullName evidence="2">F-box domain-containing protein</fullName>
    </recommendedName>
</protein>
<evidence type="ECO:0000259" key="2">
    <source>
        <dbReference type="PROSITE" id="PS50181"/>
    </source>
</evidence>
<dbReference type="Proteomes" id="UP000327013">
    <property type="component" value="Unassembled WGS sequence"/>
</dbReference>
<dbReference type="OrthoDB" id="2322499at2759"/>
<keyword evidence="1" id="KW-1133">Transmembrane helix</keyword>
<dbReference type="Pfam" id="PF12937">
    <property type="entry name" value="F-box-like"/>
    <property type="match status" value="1"/>
</dbReference>
<comment type="caution">
    <text evidence="3">The sequence shown here is derived from an EMBL/GenBank/DDBJ whole genome shotgun (WGS) entry which is preliminary data.</text>
</comment>
<organism evidence="3 4">
    <name type="scientific">Carpinus fangiana</name>
    <dbReference type="NCBI Taxonomy" id="176857"/>
    <lineage>
        <taxon>Eukaryota</taxon>
        <taxon>Viridiplantae</taxon>
        <taxon>Streptophyta</taxon>
        <taxon>Embryophyta</taxon>
        <taxon>Tracheophyta</taxon>
        <taxon>Spermatophyta</taxon>
        <taxon>Magnoliopsida</taxon>
        <taxon>eudicotyledons</taxon>
        <taxon>Gunneridae</taxon>
        <taxon>Pentapetalae</taxon>
        <taxon>rosids</taxon>
        <taxon>fabids</taxon>
        <taxon>Fagales</taxon>
        <taxon>Betulaceae</taxon>
        <taxon>Carpinus</taxon>
    </lineage>
</organism>
<dbReference type="InterPro" id="IPR036047">
    <property type="entry name" value="F-box-like_dom_sf"/>
</dbReference>
<dbReference type="SUPFAM" id="SSF81383">
    <property type="entry name" value="F-box domain"/>
    <property type="match status" value="1"/>
</dbReference>
<accession>A0A5N6L0H4</accession>
<dbReference type="CDD" id="cd09917">
    <property type="entry name" value="F-box_SF"/>
    <property type="match status" value="1"/>
</dbReference>
<evidence type="ECO:0000313" key="3">
    <source>
        <dbReference type="EMBL" id="KAB8416429.1"/>
    </source>
</evidence>
<proteinExistence type="predicted"/>
<evidence type="ECO:0000256" key="1">
    <source>
        <dbReference type="SAM" id="Phobius"/>
    </source>
</evidence>
<dbReference type="PROSITE" id="PS50181">
    <property type="entry name" value="FBOX"/>
    <property type="match status" value="1"/>
</dbReference>
<dbReference type="InterPro" id="IPR001810">
    <property type="entry name" value="F-box_dom"/>
</dbReference>
<feature type="transmembrane region" description="Helical" evidence="1">
    <location>
        <begin position="190"/>
        <end position="211"/>
    </location>
</feature>
<dbReference type="EMBL" id="VIBQ01000031">
    <property type="protein sequence ID" value="KAB8416429.1"/>
    <property type="molecule type" value="Genomic_DNA"/>
</dbReference>
<keyword evidence="1" id="KW-0812">Transmembrane</keyword>